<evidence type="ECO:0000256" key="3">
    <source>
        <dbReference type="ARBA" id="ARBA00011941"/>
    </source>
</evidence>
<dbReference type="GO" id="GO:0006164">
    <property type="term" value="P:purine nucleotide biosynthetic process"/>
    <property type="evidence" value="ECO:0007669"/>
    <property type="project" value="UniProtKB-KW"/>
</dbReference>
<dbReference type="InterPro" id="IPR017932">
    <property type="entry name" value="GATase_2_dom"/>
</dbReference>
<evidence type="ECO:0000256" key="1">
    <source>
        <dbReference type="ARBA" id="ARBA00005209"/>
    </source>
</evidence>
<dbReference type="InterPro" id="IPR000836">
    <property type="entry name" value="PRTase_dom"/>
</dbReference>
<dbReference type="Gene3D" id="3.40.50.2020">
    <property type="match status" value="1"/>
</dbReference>
<evidence type="ECO:0000256" key="7">
    <source>
        <dbReference type="ARBA" id="ARBA00022962"/>
    </source>
</evidence>
<keyword evidence="10" id="KW-0408">Iron</keyword>
<feature type="binding site" evidence="10">
    <location>
        <position position="233"/>
    </location>
    <ligand>
        <name>[4Fe-4S] cluster</name>
        <dbReference type="ChEBI" id="CHEBI:49883"/>
    </ligand>
</feature>
<keyword evidence="9" id="KW-0479">Metal-binding</keyword>
<keyword evidence="4 8" id="KW-0328">Glycosyltransferase</keyword>
<comment type="cofactor">
    <cofactor evidence="10">
        <name>[4Fe-4S] cluster</name>
        <dbReference type="ChEBI" id="CHEBI:49883"/>
    </cofactor>
    <text evidence="10">Binds 1 [4Fe-4S] cluster per subunit.</text>
</comment>
<dbReference type="GO" id="GO:0046872">
    <property type="term" value="F:metal ion binding"/>
    <property type="evidence" value="ECO:0007669"/>
    <property type="project" value="UniProtKB-KW"/>
</dbReference>
<evidence type="ECO:0000256" key="9">
    <source>
        <dbReference type="PIRSR" id="PIRSR000485-2"/>
    </source>
</evidence>
<keyword evidence="7" id="KW-0315">Glutamine amidotransferase</keyword>
<evidence type="ECO:0000256" key="10">
    <source>
        <dbReference type="PIRSR" id="PIRSR000485-3"/>
    </source>
</evidence>
<dbReference type="PIRSF" id="PIRSF000485">
    <property type="entry name" value="Amd_phspho_trans"/>
    <property type="match status" value="1"/>
</dbReference>
<evidence type="ECO:0000256" key="8">
    <source>
        <dbReference type="PIRNR" id="PIRNR000485"/>
    </source>
</evidence>
<organism evidence="12 13">
    <name type="scientific">Candidatus Borkfalkia excrementigallinarum</name>
    <dbReference type="NCBI Taxonomy" id="2838506"/>
    <lineage>
        <taxon>Bacteria</taxon>
        <taxon>Bacillati</taxon>
        <taxon>Bacillota</taxon>
        <taxon>Clostridia</taxon>
        <taxon>Christensenellales</taxon>
        <taxon>Christensenellaceae</taxon>
        <taxon>Candidatus Borkfalkia</taxon>
    </lineage>
</organism>
<evidence type="ECO:0000256" key="4">
    <source>
        <dbReference type="ARBA" id="ARBA00022676"/>
    </source>
</evidence>
<dbReference type="AlphaFoldDB" id="A0A9D1ZV52"/>
<evidence type="ECO:0000259" key="11">
    <source>
        <dbReference type="PROSITE" id="PS51278"/>
    </source>
</evidence>
<dbReference type="CDD" id="cd06223">
    <property type="entry name" value="PRTases_typeI"/>
    <property type="match status" value="1"/>
</dbReference>
<accession>A0A9D1ZV52</accession>
<evidence type="ECO:0000256" key="5">
    <source>
        <dbReference type="ARBA" id="ARBA00022679"/>
    </source>
</evidence>
<sequence length="465" mass="51462">MSGFFGVASKKDCVFDLFFGTDYHSHLGTRRGGMAVYGEGGFDRAIHNIENSPFRTKFERDFELMKGKLGIGCISDSEPQPLLVRSHLGNFAIATVGRINNMDELVKKAFDAGKTHFLEMSGGNINATELTAAIINQGATIPEGIRLAQEAIDGSMSILVMTSEGIYAARDKFGRTPVSLGKKRGARCVTFESFAYLNLGYEPDRELGPGEIDFITADGAEIVAPAGKETKICTFLWVYYGFPCSTYEGLNVERMRYNCGDMLARRDGVDADGVAGLPDSGTAHAVGYANRSKIPLVRPFVKYTHTWPRSFMPANQTRRDLIAHMKLIPNDELIRGKRLVLIDDSLVRGTQLRGTADFLYNSGAKELHIRLACPPLLYGCPYLNFSRSTSELELIARRKIAQLEGEGADVAPYTDPDTPQYAAMVEAIRQELQFTSLKYHRLDDMLQATGQSPCKFCTYCWNGKK</sequence>
<dbReference type="InterPro" id="IPR029057">
    <property type="entry name" value="PRTase-like"/>
</dbReference>
<dbReference type="SUPFAM" id="SSF56235">
    <property type="entry name" value="N-terminal nucleophile aminohydrolases (Ntn hydrolases)"/>
    <property type="match status" value="1"/>
</dbReference>
<dbReference type="InterPro" id="IPR029055">
    <property type="entry name" value="Ntn_hydrolases_N"/>
</dbReference>
<keyword evidence="6 8" id="KW-0658">Purine biosynthesis</keyword>
<comment type="catalytic activity">
    <reaction evidence="8">
        <text>5-phospho-beta-D-ribosylamine + L-glutamate + diphosphate = 5-phospho-alpha-D-ribose 1-diphosphate + L-glutamine + H2O</text>
        <dbReference type="Rhea" id="RHEA:14905"/>
        <dbReference type="ChEBI" id="CHEBI:15377"/>
        <dbReference type="ChEBI" id="CHEBI:29985"/>
        <dbReference type="ChEBI" id="CHEBI:33019"/>
        <dbReference type="ChEBI" id="CHEBI:58017"/>
        <dbReference type="ChEBI" id="CHEBI:58359"/>
        <dbReference type="ChEBI" id="CHEBI:58681"/>
        <dbReference type="EC" id="2.4.2.14"/>
    </reaction>
</comment>
<proteinExistence type="inferred from homology"/>
<reference evidence="12" key="2">
    <citation type="submission" date="2021-04" db="EMBL/GenBank/DDBJ databases">
        <authorList>
            <person name="Gilroy R."/>
        </authorList>
    </citation>
    <scope>NUCLEOTIDE SEQUENCE</scope>
    <source>
        <strain evidence="12">1345</strain>
    </source>
</reference>
<evidence type="ECO:0000256" key="6">
    <source>
        <dbReference type="ARBA" id="ARBA00022755"/>
    </source>
</evidence>
<dbReference type="Pfam" id="PF13537">
    <property type="entry name" value="GATase_7"/>
    <property type="match status" value="1"/>
</dbReference>
<feature type="binding site" evidence="10">
    <location>
        <position position="380"/>
    </location>
    <ligand>
        <name>[4Fe-4S] cluster</name>
        <dbReference type="ChEBI" id="CHEBI:49883"/>
    </ligand>
</feature>
<feature type="binding site" evidence="10">
    <location>
        <position position="460"/>
    </location>
    <ligand>
        <name>[4Fe-4S] cluster</name>
        <dbReference type="ChEBI" id="CHEBI:49883"/>
    </ligand>
</feature>
<feature type="binding site" evidence="9">
    <location>
        <position position="344"/>
    </location>
    <ligand>
        <name>Mg(2+)</name>
        <dbReference type="ChEBI" id="CHEBI:18420"/>
    </ligand>
</feature>
<dbReference type="GO" id="GO:0004044">
    <property type="term" value="F:amidophosphoribosyltransferase activity"/>
    <property type="evidence" value="ECO:0007669"/>
    <property type="project" value="UniProtKB-EC"/>
</dbReference>
<evidence type="ECO:0000256" key="2">
    <source>
        <dbReference type="ARBA" id="ARBA00010138"/>
    </source>
</evidence>
<reference evidence="12" key="1">
    <citation type="journal article" date="2021" name="PeerJ">
        <title>Extensive microbial diversity within the chicken gut microbiome revealed by metagenomics and culture.</title>
        <authorList>
            <person name="Gilroy R."/>
            <person name="Ravi A."/>
            <person name="Getino M."/>
            <person name="Pursley I."/>
            <person name="Horton D.L."/>
            <person name="Alikhan N.F."/>
            <person name="Baker D."/>
            <person name="Gharbi K."/>
            <person name="Hall N."/>
            <person name="Watson M."/>
            <person name="Adriaenssens E.M."/>
            <person name="Foster-Nyarko E."/>
            <person name="Jarju S."/>
            <person name="Secka A."/>
            <person name="Antonio M."/>
            <person name="Oren A."/>
            <person name="Chaudhuri R.R."/>
            <person name="La Ragione R."/>
            <person name="Hildebrand F."/>
            <person name="Pallen M.J."/>
        </authorList>
    </citation>
    <scope>NUCLEOTIDE SEQUENCE</scope>
    <source>
        <strain evidence="12">1345</strain>
    </source>
</reference>
<keyword evidence="9" id="KW-0460">Magnesium</keyword>
<feature type="domain" description="Glutamine amidotransferase type-2" evidence="11">
    <location>
        <begin position="1"/>
        <end position="218"/>
    </location>
</feature>
<keyword evidence="10" id="KW-0411">Iron-sulfur</keyword>
<feature type="binding site" evidence="9">
    <location>
        <position position="280"/>
    </location>
    <ligand>
        <name>Mg(2+)</name>
        <dbReference type="ChEBI" id="CHEBI:18420"/>
    </ligand>
</feature>
<dbReference type="Gene3D" id="3.60.20.10">
    <property type="entry name" value="Glutamine Phosphoribosylpyrophosphate, subunit 1, domain 1"/>
    <property type="match status" value="1"/>
</dbReference>
<feature type="binding site" evidence="9">
    <location>
        <position position="343"/>
    </location>
    <ligand>
        <name>Mg(2+)</name>
        <dbReference type="ChEBI" id="CHEBI:18420"/>
    </ligand>
</feature>
<comment type="similarity">
    <text evidence="2 8">In the C-terminal section; belongs to the purine/pyrimidine phosphoribosyltransferase family.</text>
</comment>
<protein>
    <recommendedName>
        <fullName evidence="3 8">Amidophosphoribosyltransferase</fullName>
        <shortName evidence="8">ATase</shortName>
        <ecNumber evidence="3 8">2.4.2.14</ecNumber>
    </recommendedName>
    <alternativeName>
        <fullName evidence="8">Glutamine phosphoribosylpyrophosphate amidotransferase</fullName>
    </alternativeName>
</protein>
<comment type="cofactor">
    <cofactor evidence="9">
        <name>Mg(2+)</name>
        <dbReference type="ChEBI" id="CHEBI:18420"/>
    </cofactor>
    <text evidence="9">Binds 1 Mg(2+) ion per subunit.</text>
</comment>
<dbReference type="EMBL" id="DXCQ01000020">
    <property type="protein sequence ID" value="HIY96440.1"/>
    <property type="molecule type" value="Genomic_DNA"/>
</dbReference>
<gene>
    <name evidence="12" type="ORF">H9729_02010</name>
</gene>
<dbReference type="GO" id="GO:0051536">
    <property type="term" value="F:iron-sulfur cluster binding"/>
    <property type="evidence" value="ECO:0007669"/>
    <property type="project" value="UniProtKB-KW"/>
</dbReference>
<dbReference type="SUPFAM" id="SSF53271">
    <property type="entry name" value="PRTase-like"/>
    <property type="match status" value="1"/>
</dbReference>
<keyword evidence="5 8" id="KW-0808">Transferase</keyword>
<dbReference type="Proteomes" id="UP000886750">
    <property type="component" value="Unassembled WGS sequence"/>
</dbReference>
<name>A0A9D1ZV52_9FIRM</name>
<dbReference type="PROSITE" id="PS51278">
    <property type="entry name" value="GATASE_TYPE_2"/>
    <property type="match status" value="1"/>
</dbReference>
<dbReference type="GO" id="GO:0009113">
    <property type="term" value="P:purine nucleobase biosynthetic process"/>
    <property type="evidence" value="ECO:0007669"/>
    <property type="project" value="InterPro"/>
</dbReference>
<comment type="caution">
    <text evidence="12">The sequence shown here is derived from an EMBL/GenBank/DDBJ whole genome shotgun (WGS) entry which is preliminary data.</text>
</comment>
<feature type="binding site" evidence="10">
    <location>
        <position position="457"/>
    </location>
    <ligand>
        <name>[4Fe-4S] cluster</name>
        <dbReference type="ChEBI" id="CHEBI:49883"/>
    </ligand>
</feature>
<evidence type="ECO:0000313" key="12">
    <source>
        <dbReference type="EMBL" id="HIY96440.1"/>
    </source>
</evidence>
<comment type="pathway">
    <text evidence="1 8">Purine metabolism; IMP biosynthesis via de novo pathway; N(1)-(5-phospho-D-ribosyl)glycinamide from 5-phospho-alpha-D-ribose 1-diphosphate: step 1/2.</text>
</comment>
<evidence type="ECO:0000313" key="13">
    <source>
        <dbReference type="Proteomes" id="UP000886750"/>
    </source>
</evidence>
<dbReference type="PANTHER" id="PTHR11907">
    <property type="entry name" value="AMIDOPHOSPHORIBOSYLTRANSFERASE"/>
    <property type="match status" value="1"/>
</dbReference>
<dbReference type="EC" id="2.4.2.14" evidence="3 8"/>
<dbReference type="InterPro" id="IPR005854">
    <property type="entry name" value="PurF"/>
</dbReference>